<dbReference type="Pfam" id="PF25568">
    <property type="entry name" value="AAA_lid_At3g28540"/>
    <property type="match status" value="1"/>
</dbReference>
<dbReference type="InterPro" id="IPR058017">
    <property type="entry name" value="At3g28540-like_C"/>
</dbReference>
<dbReference type="InterPro" id="IPR050747">
    <property type="entry name" value="Mitochondrial_chaperone_BCS1"/>
</dbReference>
<accession>A0AAW2X298</accession>
<dbReference type="PANTHER" id="PTHR23070">
    <property type="entry name" value="BCS1 AAA-TYPE ATPASE"/>
    <property type="match status" value="1"/>
</dbReference>
<protein>
    <submittedName>
        <fullName evidence="2">AAA-ATPase</fullName>
    </submittedName>
</protein>
<gene>
    <name evidence="2" type="ORF">Slati_1391100</name>
</gene>
<sequence length="92" mass="10477">MDMHIHMGYCTPAGFDVLTLNYLGIHDHHRLFPEIKQLIGEVEITPAEVAEHLMRSEDVDLALEGVIDLLKQKKEEKIEKKQGKGRNAGRTE</sequence>
<evidence type="ECO:0000259" key="1">
    <source>
        <dbReference type="Pfam" id="PF25568"/>
    </source>
</evidence>
<evidence type="ECO:0000313" key="2">
    <source>
        <dbReference type="EMBL" id="KAL0448347.1"/>
    </source>
</evidence>
<comment type="caution">
    <text evidence="2">The sequence shown here is derived from an EMBL/GenBank/DDBJ whole genome shotgun (WGS) entry which is preliminary data.</text>
</comment>
<reference evidence="2" key="2">
    <citation type="journal article" date="2024" name="Plant">
        <title>Genomic evolution and insights into agronomic trait innovations of Sesamum species.</title>
        <authorList>
            <person name="Miao H."/>
            <person name="Wang L."/>
            <person name="Qu L."/>
            <person name="Liu H."/>
            <person name="Sun Y."/>
            <person name="Le M."/>
            <person name="Wang Q."/>
            <person name="Wei S."/>
            <person name="Zheng Y."/>
            <person name="Lin W."/>
            <person name="Duan Y."/>
            <person name="Cao H."/>
            <person name="Xiong S."/>
            <person name="Wang X."/>
            <person name="Wei L."/>
            <person name="Li C."/>
            <person name="Ma Q."/>
            <person name="Ju M."/>
            <person name="Zhao R."/>
            <person name="Li G."/>
            <person name="Mu C."/>
            <person name="Tian Q."/>
            <person name="Mei H."/>
            <person name="Zhang T."/>
            <person name="Gao T."/>
            <person name="Zhang H."/>
        </authorList>
    </citation>
    <scope>NUCLEOTIDE SEQUENCE</scope>
    <source>
        <strain evidence="2">KEN1</strain>
    </source>
</reference>
<name>A0AAW2X298_9LAMI</name>
<dbReference type="AlphaFoldDB" id="A0AAW2X298"/>
<feature type="domain" description="AAA+ ATPase At3g28540-like C-terminal" evidence="1">
    <location>
        <begin position="10"/>
        <end position="81"/>
    </location>
</feature>
<organism evidence="2">
    <name type="scientific">Sesamum latifolium</name>
    <dbReference type="NCBI Taxonomy" id="2727402"/>
    <lineage>
        <taxon>Eukaryota</taxon>
        <taxon>Viridiplantae</taxon>
        <taxon>Streptophyta</taxon>
        <taxon>Embryophyta</taxon>
        <taxon>Tracheophyta</taxon>
        <taxon>Spermatophyta</taxon>
        <taxon>Magnoliopsida</taxon>
        <taxon>eudicotyledons</taxon>
        <taxon>Gunneridae</taxon>
        <taxon>Pentapetalae</taxon>
        <taxon>asterids</taxon>
        <taxon>lamiids</taxon>
        <taxon>Lamiales</taxon>
        <taxon>Pedaliaceae</taxon>
        <taxon>Sesamum</taxon>
    </lineage>
</organism>
<dbReference type="Gene3D" id="6.10.280.40">
    <property type="match status" value="1"/>
</dbReference>
<dbReference type="EMBL" id="JACGWN010000005">
    <property type="protein sequence ID" value="KAL0448347.1"/>
    <property type="molecule type" value="Genomic_DNA"/>
</dbReference>
<proteinExistence type="predicted"/>
<reference evidence="2" key="1">
    <citation type="submission" date="2020-06" db="EMBL/GenBank/DDBJ databases">
        <authorList>
            <person name="Li T."/>
            <person name="Hu X."/>
            <person name="Zhang T."/>
            <person name="Song X."/>
            <person name="Zhang H."/>
            <person name="Dai N."/>
            <person name="Sheng W."/>
            <person name="Hou X."/>
            <person name="Wei L."/>
        </authorList>
    </citation>
    <scope>NUCLEOTIDE SEQUENCE</scope>
    <source>
        <strain evidence="2">KEN1</strain>
        <tissue evidence="2">Leaf</tissue>
    </source>
</reference>